<dbReference type="GO" id="GO:0012505">
    <property type="term" value="C:endomembrane system"/>
    <property type="evidence" value="ECO:0007669"/>
    <property type="project" value="UniProtKB-SubCell"/>
</dbReference>
<evidence type="ECO:0000256" key="2">
    <source>
        <dbReference type="ARBA" id="ARBA00004127"/>
    </source>
</evidence>
<dbReference type="GO" id="GO:0098588">
    <property type="term" value="C:bounding membrane of organelle"/>
    <property type="evidence" value="ECO:0007669"/>
    <property type="project" value="UniProtKB-ARBA"/>
</dbReference>
<dbReference type="Gene3D" id="1.20.1280.290">
    <property type="match status" value="2"/>
</dbReference>
<organism evidence="12 13">
    <name type="scientific">Xylaria grammica</name>
    <dbReference type="NCBI Taxonomy" id="363999"/>
    <lineage>
        <taxon>Eukaryota</taxon>
        <taxon>Fungi</taxon>
        <taxon>Dikarya</taxon>
        <taxon>Ascomycota</taxon>
        <taxon>Pezizomycotina</taxon>
        <taxon>Sordariomycetes</taxon>
        <taxon>Xylariomycetidae</taxon>
        <taxon>Xylariales</taxon>
        <taxon>Xylariaceae</taxon>
        <taxon>Xylaria</taxon>
    </lineage>
</organism>
<evidence type="ECO:0000256" key="9">
    <source>
        <dbReference type="ARBA" id="ARBA00038039"/>
    </source>
</evidence>
<evidence type="ECO:0000256" key="8">
    <source>
        <dbReference type="ARBA" id="ARBA00023136"/>
    </source>
</evidence>
<protein>
    <submittedName>
        <fullName evidence="12">Uncharacterized protein</fullName>
    </submittedName>
</protein>
<dbReference type="GO" id="GO:0015179">
    <property type="term" value="F:L-amino acid transmembrane transporter activity"/>
    <property type="evidence" value="ECO:0007669"/>
    <property type="project" value="UniProtKB-ARBA"/>
</dbReference>
<evidence type="ECO:0000256" key="5">
    <source>
        <dbReference type="ARBA" id="ARBA00022692"/>
    </source>
</evidence>
<comment type="similarity">
    <text evidence="9">Belongs to the laat-1 family.</text>
</comment>
<dbReference type="PANTHER" id="PTHR16201">
    <property type="entry name" value="SEVEN TRANSMEMBRANE PROTEIN 1-RELATED"/>
    <property type="match status" value="1"/>
</dbReference>
<dbReference type="PANTHER" id="PTHR16201:SF35">
    <property type="entry name" value="VACUOLAR AMINO ACID TRANSPORTER YPQ1-RELATED"/>
    <property type="match status" value="1"/>
</dbReference>
<evidence type="ECO:0000256" key="3">
    <source>
        <dbReference type="ARBA" id="ARBA00022448"/>
    </source>
</evidence>
<keyword evidence="8 11" id="KW-0472">Membrane</keyword>
<evidence type="ECO:0000313" key="13">
    <source>
        <dbReference type="Proteomes" id="UP000286045"/>
    </source>
</evidence>
<dbReference type="GO" id="GO:0005773">
    <property type="term" value="C:vacuole"/>
    <property type="evidence" value="ECO:0007669"/>
    <property type="project" value="UniProtKB-SubCell"/>
</dbReference>
<dbReference type="AlphaFoldDB" id="A0A439DIL8"/>
<dbReference type="FunFam" id="1.20.1280.290:FF:000011">
    <property type="entry name" value="PQ loop repeat protein"/>
    <property type="match status" value="1"/>
</dbReference>
<dbReference type="SMART" id="SM00679">
    <property type="entry name" value="CTNS"/>
    <property type="match status" value="2"/>
</dbReference>
<feature type="transmembrane region" description="Helical" evidence="11">
    <location>
        <begin position="213"/>
        <end position="236"/>
    </location>
</feature>
<dbReference type="STRING" id="363999.A0A439DIL8"/>
<feature type="transmembrane region" description="Helical" evidence="11">
    <location>
        <begin position="15"/>
        <end position="36"/>
    </location>
</feature>
<dbReference type="GO" id="GO:0034490">
    <property type="term" value="P:basic amino acid transmembrane import into vacuole"/>
    <property type="evidence" value="ECO:0007669"/>
    <property type="project" value="UniProtKB-ARBA"/>
</dbReference>
<evidence type="ECO:0000256" key="4">
    <source>
        <dbReference type="ARBA" id="ARBA00022554"/>
    </source>
</evidence>
<dbReference type="EMBL" id="RYZI01000011">
    <property type="protein sequence ID" value="RWA14257.1"/>
    <property type="molecule type" value="Genomic_DNA"/>
</dbReference>
<keyword evidence="7 11" id="KW-1133">Transmembrane helix</keyword>
<feature type="transmembrane region" description="Helical" evidence="11">
    <location>
        <begin position="172"/>
        <end position="193"/>
    </location>
</feature>
<proteinExistence type="inferred from homology"/>
<gene>
    <name evidence="12" type="ORF">EKO27_g853</name>
</gene>
<evidence type="ECO:0000313" key="12">
    <source>
        <dbReference type="EMBL" id="RWA14257.1"/>
    </source>
</evidence>
<keyword evidence="6" id="KW-0677">Repeat</keyword>
<feature type="transmembrane region" description="Helical" evidence="11">
    <location>
        <begin position="48"/>
        <end position="69"/>
    </location>
</feature>
<comment type="caution">
    <text evidence="12">The sequence shown here is derived from an EMBL/GenBank/DDBJ whole genome shotgun (WGS) entry which is preliminary data.</text>
</comment>
<dbReference type="GO" id="GO:0015101">
    <property type="term" value="F:organic cation transmembrane transporter activity"/>
    <property type="evidence" value="ECO:0007669"/>
    <property type="project" value="UniProtKB-ARBA"/>
</dbReference>
<evidence type="ECO:0000256" key="7">
    <source>
        <dbReference type="ARBA" id="ARBA00022989"/>
    </source>
</evidence>
<dbReference type="GO" id="GO:0015174">
    <property type="term" value="F:basic amino acid transmembrane transporter activity"/>
    <property type="evidence" value="ECO:0007669"/>
    <property type="project" value="UniProtKB-ARBA"/>
</dbReference>
<sequence length="356" mass="39004">MMAPPTGPLNLDVEAISGICGSISIASWVVVFSPQIIENFRRSSADGLSVQFIIAWLLGDVFNVLGAVFQGVLPTMLILAIYYTIADIVLLGQCFYYKGFTWKDDAAPPAPKLSNGHANATGVPNERTGLLADYFSERGRRGSGWSHLSPVVPMTPEQPATPTPTPTKRQAFLWNSVAVLMVCAAGVIGWFLSRGYSSRKPTTPIGDFPTLDLWGQIFGWLCAALYLGSRLPQLLLNFRRKSTEGISILFFLFACLGNLTYVLSIFAYEPVCHETKCQPGEAGRIYGKYILVNASWLAGSLGTLFLDLSIFAQFFIYDQGQPDADRNEATYDDESTADDNSLWDQRPLLERAGSGP</sequence>
<dbReference type="Pfam" id="PF04193">
    <property type="entry name" value="PQ-loop"/>
    <property type="match status" value="2"/>
</dbReference>
<accession>A0A439DIL8</accession>
<dbReference type="InterPro" id="IPR006603">
    <property type="entry name" value="PQ-loop_rpt"/>
</dbReference>
<keyword evidence="13" id="KW-1185">Reference proteome</keyword>
<feature type="region of interest" description="Disordered" evidence="10">
    <location>
        <begin position="324"/>
        <end position="356"/>
    </location>
</feature>
<feature type="transmembrane region" description="Helical" evidence="11">
    <location>
        <begin position="296"/>
        <end position="317"/>
    </location>
</feature>
<evidence type="ECO:0000256" key="1">
    <source>
        <dbReference type="ARBA" id="ARBA00004116"/>
    </source>
</evidence>
<reference evidence="12 13" key="1">
    <citation type="submission" date="2018-12" db="EMBL/GenBank/DDBJ databases">
        <title>Draft genome sequence of Xylaria grammica IHI A82.</title>
        <authorList>
            <person name="Buettner E."/>
            <person name="Kellner H."/>
        </authorList>
    </citation>
    <scope>NUCLEOTIDE SEQUENCE [LARGE SCALE GENOMIC DNA]</scope>
    <source>
        <strain evidence="12 13">IHI A82</strain>
    </source>
</reference>
<keyword evidence="5 11" id="KW-0812">Transmembrane</keyword>
<dbReference type="Proteomes" id="UP000286045">
    <property type="component" value="Unassembled WGS sequence"/>
</dbReference>
<feature type="transmembrane region" description="Helical" evidence="11">
    <location>
        <begin position="248"/>
        <end position="268"/>
    </location>
</feature>
<dbReference type="InterPro" id="IPR051415">
    <property type="entry name" value="LAAT-1"/>
</dbReference>
<evidence type="ECO:0000256" key="10">
    <source>
        <dbReference type="SAM" id="MobiDB-lite"/>
    </source>
</evidence>
<name>A0A439DIL8_9PEZI</name>
<keyword evidence="4" id="KW-0926">Vacuole</keyword>
<feature type="transmembrane region" description="Helical" evidence="11">
    <location>
        <begin position="75"/>
        <end position="97"/>
    </location>
</feature>
<evidence type="ECO:0000256" key="6">
    <source>
        <dbReference type="ARBA" id="ARBA00022737"/>
    </source>
</evidence>
<dbReference type="GO" id="GO:0034488">
    <property type="term" value="P:basic amino acid transmembrane export from vacuole"/>
    <property type="evidence" value="ECO:0007669"/>
    <property type="project" value="UniProtKB-ARBA"/>
</dbReference>
<evidence type="ECO:0000256" key="11">
    <source>
        <dbReference type="SAM" id="Phobius"/>
    </source>
</evidence>
<keyword evidence="3" id="KW-0813">Transport</keyword>
<comment type="subcellular location">
    <subcellularLocation>
        <location evidence="2">Endomembrane system</location>
        <topology evidence="2">Multi-pass membrane protein</topology>
    </subcellularLocation>
    <subcellularLocation>
        <location evidence="1">Vacuole</location>
    </subcellularLocation>
</comment>